<dbReference type="PANTHER" id="PTHR46825">
    <property type="entry name" value="D-ALANYL-D-ALANINE-CARBOXYPEPTIDASE/ENDOPEPTIDASE AMPH"/>
    <property type="match status" value="1"/>
</dbReference>
<comment type="caution">
    <text evidence="3">The sequence shown here is derived from an EMBL/GenBank/DDBJ whole genome shotgun (WGS) entry which is preliminary data.</text>
</comment>
<name>A0A504JRG5_9FLAO</name>
<proteinExistence type="predicted"/>
<keyword evidence="4" id="KW-1185">Reference proteome</keyword>
<dbReference type="GO" id="GO:0016787">
    <property type="term" value="F:hydrolase activity"/>
    <property type="evidence" value="ECO:0007669"/>
    <property type="project" value="UniProtKB-KW"/>
</dbReference>
<dbReference type="Gene3D" id="1.25.40.10">
    <property type="entry name" value="Tetratricopeptide repeat domain"/>
    <property type="match status" value="1"/>
</dbReference>
<dbReference type="PROSITE" id="PS50005">
    <property type="entry name" value="TPR"/>
    <property type="match status" value="2"/>
</dbReference>
<accession>A0A504JRG5</accession>
<protein>
    <submittedName>
        <fullName evidence="3">Serine hydrolase</fullName>
    </submittedName>
</protein>
<evidence type="ECO:0000313" key="3">
    <source>
        <dbReference type="EMBL" id="TPN88960.1"/>
    </source>
</evidence>
<dbReference type="InterPro" id="IPR019734">
    <property type="entry name" value="TPR_rpt"/>
</dbReference>
<feature type="domain" description="Beta-lactamase-related" evidence="2">
    <location>
        <begin position="48"/>
        <end position="350"/>
    </location>
</feature>
<organism evidence="3 4">
    <name type="scientific">Aquimarina algicola</name>
    <dbReference type="NCBI Taxonomy" id="2589995"/>
    <lineage>
        <taxon>Bacteria</taxon>
        <taxon>Pseudomonadati</taxon>
        <taxon>Bacteroidota</taxon>
        <taxon>Flavobacteriia</taxon>
        <taxon>Flavobacteriales</taxon>
        <taxon>Flavobacteriaceae</taxon>
        <taxon>Aquimarina</taxon>
    </lineage>
</organism>
<gene>
    <name evidence="3" type="ORF">FHK87_01710</name>
</gene>
<dbReference type="Pfam" id="PF13181">
    <property type="entry name" value="TPR_8"/>
    <property type="match status" value="1"/>
</dbReference>
<dbReference type="AlphaFoldDB" id="A0A504JRG5"/>
<evidence type="ECO:0000313" key="4">
    <source>
        <dbReference type="Proteomes" id="UP000315540"/>
    </source>
</evidence>
<dbReference type="EMBL" id="VFWZ01000001">
    <property type="protein sequence ID" value="TPN88960.1"/>
    <property type="molecule type" value="Genomic_DNA"/>
</dbReference>
<dbReference type="InterPro" id="IPR050491">
    <property type="entry name" value="AmpC-like"/>
</dbReference>
<feature type="repeat" description="TPR" evidence="1">
    <location>
        <begin position="443"/>
        <end position="476"/>
    </location>
</feature>
<feature type="repeat" description="TPR" evidence="1">
    <location>
        <begin position="409"/>
        <end position="442"/>
    </location>
</feature>
<dbReference type="PANTHER" id="PTHR46825:SF9">
    <property type="entry name" value="BETA-LACTAMASE-RELATED DOMAIN-CONTAINING PROTEIN"/>
    <property type="match status" value="1"/>
</dbReference>
<dbReference type="SUPFAM" id="SSF48452">
    <property type="entry name" value="TPR-like"/>
    <property type="match status" value="1"/>
</dbReference>
<dbReference type="InterPro" id="IPR001466">
    <property type="entry name" value="Beta-lactam-related"/>
</dbReference>
<dbReference type="SUPFAM" id="SSF56601">
    <property type="entry name" value="beta-lactamase/transpeptidase-like"/>
    <property type="match status" value="1"/>
</dbReference>
<evidence type="ECO:0000256" key="1">
    <source>
        <dbReference type="PROSITE-ProRule" id="PRU00339"/>
    </source>
</evidence>
<reference evidence="3 4" key="1">
    <citation type="submission" date="2019-06" db="EMBL/GenBank/DDBJ databases">
        <authorList>
            <person name="Meng X."/>
        </authorList>
    </citation>
    <scope>NUCLEOTIDE SEQUENCE [LARGE SCALE GENOMIC DNA]</scope>
    <source>
        <strain evidence="3 4">M625</strain>
    </source>
</reference>
<dbReference type="InterPro" id="IPR011990">
    <property type="entry name" value="TPR-like_helical_dom_sf"/>
</dbReference>
<sequence length="489" mass="55903">MTIIKNPLCIRVLHVVILFLFTTNVIIAQTKAEKINEVMRLYNEYGQFNGSILVAEKGKVIYKKGFGLANMEWNIPNQPNTKHRLGSITKQFTAMLIIQLVEQGKLALDVPITKYLSDYPKMTGDQITIHHLLTHTAGIPNYTSFSNFYNQHSRNHFEPEEFVRVFADSTLHFTPGEKFEYSNSGYFLLGYIIEKVSGKSYEQMLQDNIFTPLKMNDTGYDHHKTIIQNRASGYEKYGISYNNAAYLDMSLPYAAGSMYSTAEDLYLWDRALYTNQLVSEKYKDLIFTPHIKAGKRNYGYGWSVGYELTGIAKDSVNMIEHGGGINGFNTNIARIPQDQHLIVLLNNTGRTSLQNMRDVIINILYDAPYEKPKKSLASSYFEVVTKEGIKNGTTYFKKYKSSDEYILHEAEMNTIGYIFLKENKIEEAIKTFEINVEAFPDSGNVYDSLGEAYMINGDKELAIKNYNKSLEIDSKNENAVKMLVKLKKF</sequence>
<keyword evidence="1" id="KW-0802">TPR repeat</keyword>
<dbReference type="Pfam" id="PF00144">
    <property type="entry name" value="Beta-lactamase"/>
    <property type="match status" value="1"/>
</dbReference>
<dbReference type="RefSeq" id="WP_140589031.1">
    <property type="nucleotide sequence ID" value="NZ_VFWZ01000001.1"/>
</dbReference>
<dbReference type="SMART" id="SM00028">
    <property type="entry name" value="TPR"/>
    <property type="match status" value="2"/>
</dbReference>
<keyword evidence="3" id="KW-0378">Hydrolase</keyword>
<dbReference type="InterPro" id="IPR012338">
    <property type="entry name" value="Beta-lactam/transpept-like"/>
</dbReference>
<dbReference type="Proteomes" id="UP000315540">
    <property type="component" value="Unassembled WGS sequence"/>
</dbReference>
<evidence type="ECO:0000259" key="2">
    <source>
        <dbReference type="Pfam" id="PF00144"/>
    </source>
</evidence>
<dbReference type="Gene3D" id="3.40.710.10">
    <property type="entry name" value="DD-peptidase/beta-lactamase superfamily"/>
    <property type="match status" value="1"/>
</dbReference>
<dbReference type="OrthoDB" id="9793489at2"/>